<comment type="caution">
    <text evidence="2">The sequence shown here is derived from an EMBL/GenBank/DDBJ whole genome shotgun (WGS) entry which is preliminary data.</text>
</comment>
<dbReference type="Proteomes" id="UP000673375">
    <property type="component" value="Unassembled WGS sequence"/>
</dbReference>
<proteinExistence type="predicted"/>
<dbReference type="EMBL" id="JAEDXU010000006">
    <property type="protein sequence ID" value="MBP1047016.1"/>
    <property type="molecule type" value="Genomic_DNA"/>
</dbReference>
<evidence type="ECO:0008006" key="4">
    <source>
        <dbReference type="Google" id="ProtNLM"/>
    </source>
</evidence>
<sequence>MDLTIWEILNIEPTTDIREIKQAYAAKLKALNIDQQMEEFQELKAAFDLALIHARSGANEEEPAAVRFTTEIEQPIILEQDDEVEQAFFDWGELRIFSVDLQKLKQEQNYFNDLSMWEELTDQIFDWSTDEYWENQYLVQLFLLNNFRWLSKEVIHYLVAVFDLEDLNEQIIQSQYISDDFKYHLATIKNVPVFSFDVWHDILQQWRERYFATRYEAYRLLTSSHIYAEDPFSQRIDDCLALIQHDPEIYALQLMKLLIDKNGVELTDAEKQYFSDSLNKGTASGAENQTLLFLLDYYTLVIEKKEQAPSQKIEWETDLLLVPKPLIHILYESMLFQQKEYTAAFTTWKKLSRDQRLPRLKKYNQVKQHLPQKEQNELVQLNKHLHKQTEQYKKKKATQSSFIRGVFAVAVIILIICGVLGTSRNSSKPVSKVDMELIKKIQDENKTANNQLIQSVLALQKKNEQARTFTNALYSDEEVNVEGLFATEELRAELDAKKTTVQLDDYESDEFSYYSRLDGQEMLRYISVYHKDEFLYLITVDAANDTITAVYGADWTQVPEKELEGMVNFSRVKKQEIAFLFIKEFLFAENRAETLENYGVYFSPTLRMTMEKNLQLPIPENFRNGWLYQVGMDYNEIVYALTNEQDELLYFAFDEEDRLHQIYGENWDSEEIPSLDAIGEHALVIDILNSY</sequence>
<reference evidence="2 3" key="1">
    <citation type="submission" date="2020-12" db="EMBL/GenBank/DDBJ databases">
        <title>Vagococcus allomyrinae sp. nov. and Enterococcus lavae sp. nov., isolated from the larvae of Allomyrina dichotoma.</title>
        <authorList>
            <person name="Lee S.D."/>
        </authorList>
    </citation>
    <scope>NUCLEOTIDE SEQUENCE [LARGE SCALE GENOMIC DNA]</scope>
    <source>
        <strain evidence="2 3">BWM-S5</strain>
    </source>
</reference>
<organism evidence="2 3">
    <name type="scientific">Enterococcus larvae</name>
    <dbReference type="NCBI Taxonomy" id="2794352"/>
    <lineage>
        <taxon>Bacteria</taxon>
        <taxon>Bacillati</taxon>
        <taxon>Bacillota</taxon>
        <taxon>Bacilli</taxon>
        <taxon>Lactobacillales</taxon>
        <taxon>Enterococcaceae</taxon>
        <taxon>Enterococcus</taxon>
    </lineage>
</organism>
<evidence type="ECO:0000313" key="2">
    <source>
        <dbReference type="EMBL" id="MBP1047016.1"/>
    </source>
</evidence>
<keyword evidence="3" id="KW-1185">Reference proteome</keyword>
<dbReference type="RefSeq" id="WP_209557807.1">
    <property type="nucleotide sequence ID" value="NZ_JAEDXU010000006.1"/>
</dbReference>
<feature type="transmembrane region" description="Helical" evidence="1">
    <location>
        <begin position="402"/>
        <end position="421"/>
    </location>
</feature>
<keyword evidence="1" id="KW-0472">Membrane</keyword>
<evidence type="ECO:0000313" key="3">
    <source>
        <dbReference type="Proteomes" id="UP000673375"/>
    </source>
</evidence>
<gene>
    <name evidence="2" type="ORF">I6N96_12115</name>
</gene>
<keyword evidence="1" id="KW-0812">Transmembrane</keyword>
<evidence type="ECO:0000256" key="1">
    <source>
        <dbReference type="SAM" id="Phobius"/>
    </source>
</evidence>
<protein>
    <recommendedName>
        <fullName evidence="4">J domain-containing protein</fullName>
    </recommendedName>
</protein>
<name>A0ABS4CKC5_9ENTE</name>
<accession>A0ABS4CKC5</accession>
<keyword evidence="1" id="KW-1133">Transmembrane helix</keyword>